<organism evidence="1 2">
    <name type="scientific">Ostreococcus lucimarinus (strain CCE9901)</name>
    <dbReference type="NCBI Taxonomy" id="436017"/>
    <lineage>
        <taxon>Eukaryota</taxon>
        <taxon>Viridiplantae</taxon>
        <taxon>Chlorophyta</taxon>
        <taxon>Mamiellophyceae</taxon>
        <taxon>Mamiellales</taxon>
        <taxon>Bathycoccaceae</taxon>
        <taxon>Ostreococcus</taxon>
    </lineage>
</organism>
<dbReference type="Gramene" id="ABO95134">
    <property type="protein sequence ID" value="ABO95134"/>
    <property type="gene ID" value="OSTLU_24165"/>
</dbReference>
<dbReference type="HOGENOM" id="CLU_895424_0_0_1"/>
<dbReference type="Proteomes" id="UP000001568">
    <property type="component" value="Chromosome 3"/>
</dbReference>
<dbReference type="AlphaFoldDB" id="A4RTT6"/>
<gene>
    <name evidence="1" type="ORF">OSTLU_24165</name>
</gene>
<keyword evidence="2" id="KW-1185">Reference proteome</keyword>
<dbReference type="STRING" id="436017.A4RTT6"/>
<dbReference type="OrthoDB" id="198967at2759"/>
<dbReference type="KEGG" id="olu:OSTLU_24165"/>
<dbReference type="RefSeq" id="XP_001416841.1">
    <property type="nucleotide sequence ID" value="XM_001416804.1"/>
</dbReference>
<evidence type="ECO:0008006" key="3">
    <source>
        <dbReference type="Google" id="ProtNLM"/>
    </source>
</evidence>
<evidence type="ECO:0000313" key="2">
    <source>
        <dbReference type="Proteomes" id="UP000001568"/>
    </source>
</evidence>
<accession>A4RTT6</accession>
<dbReference type="OMA" id="THRYYQH"/>
<sequence length="311" mass="34645">MMQTNALSAMRAISSAKPIQKRRAMRASTRDARAVTPRASLAVDVARWTLSVPTMYAMVSINEYITHRYYQHAEFNKNETLKRVWCFFTRQKEAPKVGGGGHIEHHAETLDDMSLRVDDKWMKSEPAAVLEGNTYRGTAFEWDVTGLMTMQMVITCVPVLALMGFSAGPMAALIGGSTLAHALIWNSLHPAMHGLNEVPLQDGIPSLWLARYRESKYYDYLYLNHSGHHVLSGQCNYNVCCPLVDHVLGTYVEPEVWMKKTRVPFGKEHREFYPAGEYARNLAAKAAAAAIEGALQADAPADEGERDLVAA</sequence>
<name>A4RTT6_OSTLU</name>
<dbReference type="eggNOG" id="ENOG502SNGB">
    <property type="taxonomic scope" value="Eukaryota"/>
</dbReference>
<dbReference type="GeneID" id="5000627"/>
<protein>
    <recommendedName>
        <fullName evidence="3">Fatty acid desaturase domain-containing protein</fullName>
    </recommendedName>
</protein>
<evidence type="ECO:0000313" key="1">
    <source>
        <dbReference type="EMBL" id="ABO95134.1"/>
    </source>
</evidence>
<dbReference type="EMBL" id="CP000583">
    <property type="protein sequence ID" value="ABO95134.1"/>
    <property type="molecule type" value="Genomic_DNA"/>
</dbReference>
<reference evidence="1 2" key="1">
    <citation type="journal article" date="2007" name="Proc. Natl. Acad. Sci. U.S.A.">
        <title>The tiny eukaryote Ostreococcus provides genomic insights into the paradox of plankton speciation.</title>
        <authorList>
            <person name="Palenik B."/>
            <person name="Grimwood J."/>
            <person name="Aerts A."/>
            <person name="Rouze P."/>
            <person name="Salamov A."/>
            <person name="Putnam N."/>
            <person name="Dupont C."/>
            <person name="Jorgensen R."/>
            <person name="Derelle E."/>
            <person name="Rombauts S."/>
            <person name="Zhou K."/>
            <person name="Otillar R."/>
            <person name="Merchant S.S."/>
            <person name="Podell S."/>
            <person name="Gaasterland T."/>
            <person name="Napoli C."/>
            <person name="Gendler K."/>
            <person name="Manuell A."/>
            <person name="Tai V."/>
            <person name="Vallon O."/>
            <person name="Piganeau G."/>
            <person name="Jancek S."/>
            <person name="Heijde M."/>
            <person name="Jabbari K."/>
            <person name="Bowler C."/>
            <person name="Lohr M."/>
            <person name="Robbens S."/>
            <person name="Werner G."/>
            <person name="Dubchak I."/>
            <person name="Pazour G.J."/>
            <person name="Ren Q."/>
            <person name="Paulsen I."/>
            <person name="Delwiche C."/>
            <person name="Schmutz J."/>
            <person name="Rokhsar D."/>
            <person name="Van de Peer Y."/>
            <person name="Moreau H."/>
            <person name="Grigoriev I.V."/>
        </authorList>
    </citation>
    <scope>NUCLEOTIDE SEQUENCE [LARGE SCALE GENOMIC DNA]</scope>
    <source>
        <strain evidence="1 2">CCE9901</strain>
    </source>
</reference>
<proteinExistence type="predicted"/>